<dbReference type="Proteomes" id="UP000031656">
    <property type="component" value="Chromosome"/>
</dbReference>
<dbReference type="HOGENOM" id="CLU_1924593_0_0_5"/>
<proteinExistence type="predicted"/>
<evidence type="ECO:0000313" key="3">
    <source>
        <dbReference type="Proteomes" id="UP000031656"/>
    </source>
</evidence>
<keyword evidence="1" id="KW-0732">Signal</keyword>
<reference evidence="2 3" key="1">
    <citation type="journal article" date="2015" name="Appl. Microbiol. Biotechnol.">
        <title>The consequence of an additional NADH dehydrogenase paralog on the growth of Gluconobacter oxydans DSM3504.</title>
        <authorList>
            <person name="Kostner D."/>
            <person name="Luchterhand B."/>
            <person name="Junker A."/>
            <person name="Volland S."/>
            <person name="Daniel R."/>
            <person name="Buchs J."/>
            <person name="Liebl W."/>
            <person name="Ehrenreich A."/>
        </authorList>
    </citation>
    <scope>NUCLEOTIDE SEQUENCE [LARGE SCALE GENOMIC DNA]</scope>
    <source>
        <strain evidence="2">DSM 3504</strain>
    </source>
</reference>
<dbReference type="EMBL" id="CP004373">
    <property type="protein sequence ID" value="AHK70576.1"/>
    <property type="molecule type" value="Genomic_DNA"/>
</dbReference>
<accession>A0A067Z150</accession>
<feature type="signal peptide" evidence="1">
    <location>
        <begin position="1"/>
        <end position="30"/>
    </location>
</feature>
<feature type="chain" id="PRO_5001648677" evidence="1">
    <location>
        <begin position="31"/>
        <end position="131"/>
    </location>
</feature>
<gene>
    <name evidence="2" type="ORF">GLS_c06620</name>
</gene>
<dbReference type="RefSeq" id="WP_052327443.1">
    <property type="nucleotide sequence ID" value="NZ_CP004373.1"/>
</dbReference>
<organism evidence="2 3">
    <name type="scientific">Gluconobacter oxydans DSM 3504</name>
    <dbReference type="NCBI Taxonomy" id="1288313"/>
    <lineage>
        <taxon>Bacteria</taxon>
        <taxon>Pseudomonadati</taxon>
        <taxon>Pseudomonadota</taxon>
        <taxon>Alphaproteobacteria</taxon>
        <taxon>Acetobacterales</taxon>
        <taxon>Acetobacteraceae</taxon>
        <taxon>Gluconobacter</taxon>
    </lineage>
</organism>
<evidence type="ECO:0000313" key="2">
    <source>
        <dbReference type="EMBL" id="AHK70576.1"/>
    </source>
</evidence>
<dbReference type="GeneID" id="56904889"/>
<protein>
    <submittedName>
        <fullName evidence="2">Uncharacterized protein</fullName>
    </submittedName>
</protein>
<dbReference type="KEGG" id="goy:GLS_c06620"/>
<sequence>MFRAVAASLRRGLVAGAMVCVLLLSGPAAAASVTRTRDICPVQRAMLQIETKTLAAAVAELSRKTKCPVLMDEGLLRGGNSIAVAGVYTPREALIRLLGNAELDVIETVQGLAVMPLSYRAAHRMDHAERM</sequence>
<name>A0A067Z150_GLUOY</name>
<dbReference type="Gene3D" id="3.55.50.30">
    <property type="match status" value="1"/>
</dbReference>
<evidence type="ECO:0000256" key="1">
    <source>
        <dbReference type="SAM" id="SignalP"/>
    </source>
</evidence>
<dbReference type="AlphaFoldDB" id="A0A067Z150"/>